<dbReference type="Proteomes" id="UP000317171">
    <property type="component" value="Chromosome"/>
</dbReference>
<accession>A0A517RLG0</accession>
<protein>
    <submittedName>
        <fullName evidence="1">Uncharacterized protein</fullName>
    </submittedName>
</protein>
<organism evidence="1 2">
    <name type="scientific">Gimesia alba</name>
    <dbReference type="NCBI Taxonomy" id="2527973"/>
    <lineage>
        <taxon>Bacteria</taxon>
        <taxon>Pseudomonadati</taxon>
        <taxon>Planctomycetota</taxon>
        <taxon>Planctomycetia</taxon>
        <taxon>Planctomycetales</taxon>
        <taxon>Planctomycetaceae</taxon>
        <taxon>Gimesia</taxon>
    </lineage>
</organism>
<sequence length="63" mass="7212">MIGKDFRDCHSFDTKFVRMFENSLDGTQRMLPLRDDPNITRPAMVGKSYENRILGIGILVGTH</sequence>
<dbReference type="KEGG" id="gaz:Pan241w_48330"/>
<evidence type="ECO:0000313" key="2">
    <source>
        <dbReference type="Proteomes" id="UP000317171"/>
    </source>
</evidence>
<evidence type="ECO:0000313" key="1">
    <source>
        <dbReference type="EMBL" id="QDT44718.1"/>
    </source>
</evidence>
<name>A0A517RLG0_9PLAN</name>
<proteinExistence type="predicted"/>
<dbReference type="AlphaFoldDB" id="A0A517RLG0"/>
<gene>
    <name evidence="1" type="ORF">Pan241w_48330</name>
</gene>
<reference evidence="1 2" key="1">
    <citation type="submission" date="2019-02" db="EMBL/GenBank/DDBJ databases">
        <title>Deep-cultivation of Planctomycetes and their phenomic and genomic characterization uncovers novel biology.</title>
        <authorList>
            <person name="Wiegand S."/>
            <person name="Jogler M."/>
            <person name="Boedeker C."/>
            <person name="Pinto D."/>
            <person name="Vollmers J."/>
            <person name="Rivas-Marin E."/>
            <person name="Kohn T."/>
            <person name="Peeters S.H."/>
            <person name="Heuer A."/>
            <person name="Rast P."/>
            <person name="Oberbeckmann S."/>
            <person name="Bunk B."/>
            <person name="Jeske O."/>
            <person name="Meyerdierks A."/>
            <person name="Storesund J.E."/>
            <person name="Kallscheuer N."/>
            <person name="Luecker S."/>
            <person name="Lage O.M."/>
            <person name="Pohl T."/>
            <person name="Merkel B.J."/>
            <person name="Hornburger P."/>
            <person name="Mueller R.-W."/>
            <person name="Bruemmer F."/>
            <person name="Labrenz M."/>
            <person name="Spormann A.M."/>
            <person name="Op den Camp H."/>
            <person name="Overmann J."/>
            <person name="Amann R."/>
            <person name="Jetten M.S.M."/>
            <person name="Mascher T."/>
            <person name="Medema M.H."/>
            <person name="Devos D.P."/>
            <person name="Kaster A.-K."/>
            <person name="Ovreas L."/>
            <person name="Rohde M."/>
            <person name="Galperin M.Y."/>
            <person name="Jogler C."/>
        </authorList>
    </citation>
    <scope>NUCLEOTIDE SEQUENCE [LARGE SCALE GENOMIC DNA]</scope>
    <source>
        <strain evidence="1 2">Pan241w</strain>
    </source>
</reference>
<keyword evidence="2" id="KW-1185">Reference proteome</keyword>
<dbReference type="EMBL" id="CP036269">
    <property type="protein sequence ID" value="QDT44718.1"/>
    <property type="molecule type" value="Genomic_DNA"/>
</dbReference>